<accession>A0ACA9KJG4</accession>
<reference evidence="1" key="1">
    <citation type="submission" date="2021-06" db="EMBL/GenBank/DDBJ databases">
        <authorList>
            <person name="Kallberg Y."/>
            <person name="Tangrot J."/>
            <person name="Rosling A."/>
        </authorList>
    </citation>
    <scope>NUCLEOTIDE SEQUENCE</scope>
    <source>
        <strain evidence="1">IL203A</strain>
    </source>
</reference>
<proteinExistence type="predicted"/>
<keyword evidence="2" id="KW-1185">Reference proteome</keyword>
<evidence type="ECO:0000313" key="1">
    <source>
        <dbReference type="EMBL" id="CAG8476166.1"/>
    </source>
</evidence>
<sequence length="106" mass="12059">MNIKNQDILPETSEEQLACLASNRESKQKSQKRKPENEQIQQNNSNEQACNLNVMNIVTKQTNNNQDTLDQCQSNTNILNKLDQNTLDQGQSNADLLNKLDQDTLN</sequence>
<gene>
    <name evidence="1" type="ORF">DHETER_LOCUS1929</name>
</gene>
<evidence type="ECO:0000313" key="2">
    <source>
        <dbReference type="Proteomes" id="UP000789702"/>
    </source>
</evidence>
<comment type="caution">
    <text evidence="1">The sequence shown here is derived from an EMBL/GenBank/DDBJ whole genome shotgun (WGS) entry which is preliminary data.</text>
</comment>
<dbReference type="Proteomes" id="UP000789702">
    <property type="component" value="Unassembled WGS sequence"/>
</dbReference>
<organism evidence="1 2">
    <name type="scientific">Dentiscutata heterogama</name>
    <dbReference type="NCBI Taxonomy" id="1316150"/>
    <lineage>
        <taxon>Eukaryota</taxon>
        <taxon>Fungi</taxon>
        <taxon>Fungi incertae sedis</taxon>
        <taxon>Mucoromycota</taxon>
        <taxon>Glomeromycotina</taxon>
        <taxon>Glomeromycetes</taxon>
        <taxon>Diversisporales</taxon>
        <taxon>Gigasporaceae</taxon>
        <taxon>Dentiscutata</taxon>
    </lineage>
</organism>
<protein>
    <submittedName>
        <fullName evidence="1">13095_t:CDS:1</fullName>
    </submittedName>
</protein>
<name>A0ACA9KJG4_9GLOM</name>
<dbReference type="EMBL" id="CAJVPU010001266">
    <property type="protein sequence ID" value="CAG8476166.1"/>
    <property type="molecule type" value="Genomic_DNA"/>
</dbReference>